<dbReference type="AlphaFoldDB" id="I4ED22"/>
<reference evidence="1 2" key="1">
    <citation type="journal article" date="2012" name="ISME J.">
        <title>Nitrification expanded: discovery, physiology and genomics of a nitrite-oxidizing bacterium from the phylum Chloroflexi.</title>
        <authorList>
            <person name="Sorokin D.Y."/>
            <person name="Lucker S."/>
            <person name="Vejmelkova D."/>
            <person name="Kostrikina N.A."/>
            <person name="Kleerebezem R."/>
            <person name="Rijpstra W.I."/>
            <person name="Damste J.S."/>
            <person name="Le Paslier D."/>
            <person name="Muyzer G."/>
            <person name="Wagner M."/>
            <person name="van Loosdrecht M.C."/>
            <person name="Daims H."/>
        </authorList>
    </citation>
    <scope>NUCLEOTIDE SEQUENCE [LARGE SCALE GENOMIC DNA]</scope>
    <source>
        <strain evidence="2">none</strain>
    </source>
</reference>
<proteinExistence type="predicted"/>
<accession>I4ED22</accession>
<organism evidence="1 2">
    <name type="scientific">Nitrolancea hollandica Lb</name>
    <dbReference type="NCBI Taxonomy" id="1129897"/>
    <lineage>
        <taxon>Bacteria</taxon>
        <taxon>Pseudomonadati</taxon>
        <taxon>Thermomicrobiota</taxon>
        <taxon>Thermomicrobia</taxon>
        <taxon>Sphaerobacterales</taxon>
        <taxon>Sphaerobacterineae</taxon>
        <taxon>Sphaerobacteraceae</taxon>
        <taxon>Nitrolancea</taxon>
    </lineage>
</organism>
<evidence type="ECO:0000313" key="2">
    <source>
        <dbReference type="Proteomes" id="UP000004221"/>
    </source>
</evidence>
<sequence length="79" mass="8939">MAGSFLIEKDGAWPADAQDLACRHVEQMMVLRRDRLGAELASFLRVLRGRLHVSPQHRARLSLSSRYRHVSSSRPAARS</sequence>
<name>I4ED22_9BACT</name>
<keyword evidence="2" id="KW-1185">Reference proteome</keyword>
<evidence type="ECO:0000313" key="1">
    <source>
        <dbReference type="EMBL" id="CCF82584.1"/>
    </source>
</evidence>
<dbReference type="EMBL" id="CAGS01000038">
    <property type="protein sequence ID" value="CCF82584.1"/>
    <property type="molecule type" value="Genomic_DNA"/>
</dbReference>
<protein>
    <submittedName>
        <fullName evidence="1">Uncharacterized protein</fullName>
    </submittedName>
</protein>
<comment type="caution">
    <text evidence="1">The sequence shown here is derived from an EMBL/GenBank/DDBJ whole genome shotgun (WGS) entry which is preliminary data.</text>
</comment>
<gene>
    <name evidence="1" type="ORF">NITHO_1320002</name>
</gene>
<dbReference type="Proteomes" id="UP000004221">
    <property type="component" value="Unassembled WGS sequence"/>
</dbReference>